<evidence type="ECO:0000256" key="1">
    <source>
        <dbReference type="ARBA" id="ARBA00004305"/>
    </source>
</evidence>
<dbReference type="GO" id="GO:0034551">
    <property type="term" value="P:mitochondrial respiratory chain complex III assembly"/>
    <property type="evidence" value="ECO:0007669"/>
    <property type="project" value="InterPro"/>
</dbReference>
<comment type="subcellular location">
    <subcellularLocation>
        <location evidence="1">Mitochondrion matrix</location>
    </subcellularLocation>
</comment>
<gene>
    <name evidence="4" type="ORF">PLBR_LOCUS1280</name>
</gene>
<name>A0A3P3Y1K4_PLABS</name>
<dbReference type="PANTHER" id="PTHR46749">
    <property type="entry name" value="COMPLEX III ASSEMBLY FACTOR LYRM7"/>
    <property type="match status" value="1"/>
</dbReference>
<dbReference type="CDD" id="cd20267">
    <property type="entry name" value="Complex1_LYR_LYRM7"/>
    <property type="match status" value="1"/>
</dbReference>
<dbReference type="GO" id="GO:0044183">
    <property type="term" value="F:protein folding chaperone"/>
    <property type="evidence" value="ECO:0007669"/>
    <property type="project" value="TreeGrafter"/>
</dbReference>
<keyword evidence="2 4" id="KW-0496">Mitochondrion</keyword>
<keyword evidence="3" id="KW-0143">Chaperone</keyword>
<accession>A0A3P3Y1K4</accession>
<evidence type="ECO:0000313" key="4">
    <source>
        <dbReference type="EMBL" id="SPQ94065.1"/>
    </source>
</evidence>
<dbReference type="InterPro" id="IPR045298">
    <property type="entry name" value="Complex1_LYR_LYRM7"/>
</dbReference>
<geneLocation type="mitochondrion" evidence="4"/>
<sequence>MGLEARVAYRGLLRAAQTAFAGDMTMLTEARKTIRSEFRKADDDGSSAEDRLRNAEDARQYLLKNVVQLAARGGGRHAINLRPEHLTNS</sequence>
<evidence type="ECO:0000256" key="3">
    <source>
        <dbReference type="ARBA" id="ARBA00023186"/>
    </source>
</evidence>
<dbReference type="PANTHER" id="PTHR46749:SF1">
    <property type="entry name" value="COMPLEX III ASSEMBLY FACTOR LYRM7"/>
    <property type="match status" value="1"/>
</dbReference>
<dbReference type="GO" id="GO:0005759">
    <property type="term" value="C:mitochondrial matrix"/>
    <property type="evidence" value="ECO:0007669"/>
    <property type="project" value="UniProtKB-SubCell"/>
</dbReference>
<dbReference type="EMBL" id="OVEO01000002">
    <property type="protein sequence ID" value="SPQ94065.1"/>
    <property type="molecule type" value="Genomic_DNA"/>
</dbReference>
<evidence type="ECO:0000256" key="2">
    <source>
        <dbReference type="ARBA" id="ARBA00023128"/>
    </source>
</evidence>
<evidence type="ECO:0008006" key="6">
    <source>
        <dbReference type="Google" id="ProtNLM"/>
    </source>
</evidence>
<proteinExistence type="predicted"/>
<dbReference type="InterPro" id="IPR050435">
    <property type="entry name" value="MZM1/LYRM7"/>
</dbReference>
<reference evidence="4 5" key="1">
    <citation type="submission" date="2018-03" db="EMBL/GenBank/DDBJ databases">
        <authorList>
            <person name="Fogelqvist J."/>
        </authorList>
    </citation>
    <scope>NUCLEOTIDE SEQUENCE [LARGE SCALE GENOMIC DNA]</scope>
</reference>
<protein>
    <recommendedName>
        <fullName evidence="6">Mitochondrial zinc maintenance protein 1, mitochondrial</fullName>
    </recommendedName>
</protein>
<evidence type="ECO:0000313" key="5">
    <source>
        <dbReference type="Proteomes" id="UP000290189"/>
    </source>
</evidence>
<organism evidence="4 5">
    <name type="scientific">Plasmodiophora brassicae</name>
    <name type="common">Clubroot disease agent</name>
    <dbReference type="NCBI Taxonomy" id="37360"/>
    <lineage>
        <taxon>Eukaryota</taxon>
        <taxon>Sar</taxon>
        <taxon>Rhizaria</taxon>
        <taxon>Endomyxa</taxon>
        <taxon>Phytomyxea</taxon>
        <taxon>Plasmodiophorida</taxon>
        <taxon>Plasmodiophoridae</taxon>
        <taxon>Plasmodiophora</taxon>
    </lineage>
</organism>
<dbReference type="AlphaFoldDB" id="A0A3P3Y1K4"/>
<dbReference type="Proteomes" id="UP000290189">
    <property type="component" value="Unassembled WGS sequence"/>
</dbReference>